<dbReference type="SUPFAM" id="SSF50998">
    <property type="entry name" value="Quinoprotein alcohol dehydrogenase-like"/>
    <property type="match status" value="1"/>
</dbReference>
<dbReference type="InterPro" id="IPR013519">
    <property type="entry name" value="Int_alpha_beta-p"/>
</dbReference>
<dbReference type="Gene3D" id="2.130.10.130">
    <property type="entry name" value="Integrin alpha, N-terminal"/>
    <property type="match status" value="1"/>
</dbReference>
<dbReference type="InterPro" id="IPR011047">
    <property type="entry name" value="Quinoprotein_ADH-like_sf"/>
</dbReference>
<comment type="caution">
    <text evidence="1">The sequence shown here is derived from an EMBL/GenBank/DDBJ whole genome shotgun (WGS) entry which is preliminary data.</text>
</comment>
<dbReference type="Proteomes" id="UP000265618">
    <property type="component" value="Unassembled WGS sequence"/>
</dbReference>
<sequence>MGAAYVFHLDKSGSSSLGPWEYVQSLTQPNTEFMGVSVAIEGDWLAVGAPSQIGGKSSVFMYKRSGGVFVHAQTLTHPSTPAIDSFGQAVDMYIDAETSTLAVGCPDDKEDSGAVYVYTLSSGEWITKNTLTATKTGLWGYGYSLTVEKDTIVVGTETGGVVEVHSTDGDRWVWQNTLQVECEGTLSLSLHLDSDRDTLAVGCQDLSAGKTRYAGGVTTFYRNGAGVFGSGTLITGSKSYSFFGAGVVVTGSSLYVGIPGDNNFGGSVYTFQHNNPYNEDTWQIMDAEMCKEEDSSMGETLAIDNGILLAGMPQWDMEDGMVGILPTWEY</sequence>
<proteinExistence type="predicted"/>
<dbReference type="InterPro" id="IPR028994">
    <property type="entry name" value="Integrin_alpha_N"/>
</dbReference>
<dbReference type="PANTHER" id="PTHR36220">
    <property type="entry name" value="UNNAMED PRODUCT"/>
    <property type="match status" value="1"/>
</dbReference>
<reference evidence="1 2" key="1">
    <citation type="journal article" date="2018" name="PLoS ONE">
        <title>The draft genome of Kipferlia bialata reveals reductive genome evolution in fornicate parasites.</title>
        <authorList>
            <person name="Tanifuji G."/>
            <person name="Takabayashi S."/>
            <person name="Kume K."/>
            <person name="Takagi M."/>
            <person name="Nakayama T."/>
            <person name="Kamikawa R."/>
            <person name="Inagaki Y."/>
            <person name="Hashimoto T."/>
        </authorList>
    </citation>
    <scope>NUCLEOTIDE SEQUENCE [LARGE SCALE GENOMIC DNA]</scope>
    <source>
        <strain evidence="1">NY0173</strain>
    </source>
</reference>
<keyword evidence="2" id="KW-1185">Reference proteome</keyword>
<organism evidence="1 2">
    <name type="scientific">Kipferlia bialata</name>
    <dbReference type="NCBI Taxonomy" id="797122"/>
    <lineage>
        <taxon>Eukaryota</taxon>
        <taxon>Metamonada</taxon>
        <taxon>Carpediemonas-like organisms</taxon>
        <taxon>Kipferlia</taxon>
    </lineage>
</organism>
<evidence type="ECO:0000313" key="2">
    <source>
        <dbReference type="Proteomes" id="UP000265618"/>
    </source>
</evidence>
<evidence type="ECO:0000313" key="1">
    <source>
        <dbReference type="EMBL" id="GIQ83647.1"/>
    </source>
</evidence>
<name>A0A9K3CWD1_9EUKA</name>
<protein>
    <submittedName>
        <fullName evidence="1">Uncharacterized protein</fullName>
    </submittedName>
</protein>
<dbReference type="EMBL" id="BDIP01001127">
    <property type="protein sequence ID" value="GIQ83647.1"/>
    <property type="molecule type" value="Genomic_DNA"/>
</dbReference>
<dbReference type="PANTHER" id="PTHR36220:SF1">
    <property type="entry name" value="GAMMA TUBULIN COMPLEX COMPONENT C-TERMINAL DOMAIN-CONTAINING PROTEIN"/>
    <property type="match status" value="1"/>
</dbReference>
<gene>
    <name evidence="1" type="ORF">KIPB_004999</name>
</gene>
<dbReference type="OrthoDB" id="188207at2759"/>
<dbReference type="SMART" id="SM00191">
    <property type="entry name" value="Int_alpha"/>
    <property type="match status" value="2"/>
</dbReference>
<accession>A0A9K3CWD1</accession>
<dbReference type="AlphaFoldDB" id="A0A9K3CWD1"/>